<evidence type="ECO:0000313" key="2">
    <source>
        <dbReference type="Proteomes" id="UP000499080"/>
    </source>
</evidence>
<accession>A0A4Y2DNT4</accession>
<reference evidence="1 2" key="1">
    <citation type="journal article" date="2019" name="Sci. Rep.">
        <title>Orb-weaving spider Araneus ventricosus genome elucidates the spidroin gene catalogue.</title>
        <authorList>
            <person name="Kono N."/>
            <person name="Nakamura H."/>
            <person name="Ohtoshi R."/>
            <person name="Moran D.A.P."/>
            <person name="Shinohara A."/>
            <person name="Yoshida Y."/>
            <person name="Fujiwara M."/>
            <person name="Mori M."/>
            <person name="Tomita M."/>
            <person name="Arakawa K."/>
        </authorList>
    </citation>
    <scope>NUCLEOTIDE SEQUENCE [LARGE SCALE GENOMIC DNA]</scope>
</reference>
<evidence type="ECO:0000313" key="1">
    <source>
        <dbReference type="EMBL" id="GBM17686.1"/>
    </source>
</evidence>
<comment type="caution">
    <text evidence="1">The sequence shown here is derived from an EMBL/GenBank/DDBJ whole genome shotgun (WGS) entry which is preliminary data.</text>
</comment>
<keyword evidence="2" id="KW-1185">Reference proteome</keyword>
<name>A0A4Y2DNT4_ARAVE</name>
<dbReference type="AlphaFoldDB" id="A0A4Y2DNT4"/>
<dbReference type="EMBL" id="BGPR01167195">
    <property type="protein sequence ID" value="GBM17686.1"/>
    <property type="molecule type" value="Genomic_DNA"/>
</dbReference>
<gene>
    <name evidence="1" type="ORF">AVEN_190629_1</name>
</gene>
<proteinExistence type="predicted"/>
<dbReference type="Proteomes" id="UP000499080">
    <property type="component" value="Unassembled WGS sequence"/>
</dbReference>
<sequence length="118" mass="13404">MQTRAADVGIKNNTTSNSLCLEPSVKLAYMRNTVALETEKKLLVNHWRRLIFYQKPENGFISETAGNIPRRERGTEIGSLDIWKIQLRCLDYAFPLSQKGECEMGEHCKSVGGQQEES</sequence>
<organism evidence="1 2">
    <name type="scientific">Araneus ventricosus</name>
    <name type="common">Orbweaver spider</name>
    <name type="synonym">Epeira ventricosa</name>
    <dbReference type="NCBI Taxonomy" id="182803"/>
    <lineage>
        <taxon>Eukaryota</taxon>
        <taxon>Metazoa</taxon>
        <taxon>Ecdysozoa</taxon>
        <taxon>Arthropoda</taxon>
        <taxon>Chelicerata</taxon>
        <taxon>Arachnida</taxon>
        <taxon>Araneae</taxon>
        <taxon>Araneomorphae</taxon>
        <taxon>Entelegynae</taxon>
        <taxon>Araneoidea</taxon>
        <taxon>Araneidae</taxon>
        <taxon>Araneus</taxon>
    </lineage>
</organism>
<protein>
    <submittedName>
        <fullName evidence="1">Uncharacterized protein</fullName>
    </submittedName>
</protein>